<accession>A0ABQ9XNA1</accession>
<feature type="coiled-coil region" evidence="1">
    <location>
        <begin position="549"/>
        <end position="576"/>
    </location>
</feature>
<feature type="coiled-coil region" evidence="1">
    <location>
        <begin position="138"/>
        <end position="165"/>
    </location>
</feature>
<keyword evidence="1" id="KW-0175">Coiled coil</keyword>
<evidence type="ECO:0000256" key="2">
    <source>
        <dbReference type="SAM" id="MobiDB-lite"/>
    </source>
</evidence>
<proteinExistence type="predicted"/>
<comment type="caution">
    <text evidence="3">The sequence shown here is derived from an EMBL/GenBank/DDBJ whole genome shotgun (WGS) entry which is preliminary data.</text>
</comment>
<organism evidence="3 4">
    <name type="scientific">Blattamonas nauphoetae</name>
    <dbReference type="NCBI Taxonomy" id="2049346"/>
    <lineage>
        <taxon>Eukaryota</taxon>
        <taxon>Metamonada</taxon>
        <taxon>Preaxostyla</taxon>
        <taxon>Oxymonadida</taxon>
        <taxon>Blattamonas</taxon>
    </lineage>
</organism>
<reference evidence="3 4" key="1">
    <citation type="journal article" date="2022" name="bioRxiv">
        <title>Genomics of Preaxostyla Flagellates Illuminates Evolutionary Transitions and the Path Towards Mitochondrial Loss.</title>
        <authorList>
            <person name="Novak L.V.F."/>
            <person name="Treitli S.C."/>
            <person name="Pyrih J."/>
            <person name="Halakuc P."/>
            <person name="Pipaliya S.V."/>
            <person name="Vacek V."/>
            <person name="Brzon O."/>
            <person name="Soukal P."/>
            <person name="Eme L."/>
            <person name="Dacks J.B."/>
            <person name="Karnkowska A."/>
            <person name="Elias M."/>
            <person name="Hampl V."/>
        </authorList>
    </citation>
    <scope>NUCLEOTIDE SEQUENCE [LARGE SCALE GENOMIC DNA]</scope>
    <source>
        <strain evidence="3">NAU3</strain>
        <tissue evidence="3">Gut</tissue>
    </source>
</reference>
<keyword evidence="4" id="KW-1185">Reference proteome</keyword>
<sequence>MNAPTSTKPFSIESVLDELTRSGSNVSVIENTRFWNQIPLLIRDWDGKDETTLMKLLDELSRMITLASDSEVSVANKRLLHSSLSTISQNPTFTTKGCLRINNFLATLDSLPDGPFMLEETEEFHSIEQSLTKSETRLSNTIKHKMELESQINDLQHDLEKEKQKTGNSEIYQHETEIESRSHDLNQDYEKHEQVGEEKGETERKKMKEGMEKEEVDRWKMREGNSPTIEEIQESLATTEERITTLERELASERKKKRILKERMKMMEEKGGQCEGENGDLENEGQLQEGDLHRKNEEKRRIERERDERRRWREEKERAEDERRKRMKLERELRKSEREIIRLNDERRKGFVEQERKKNEVRSRQLAILPIWVGTESLKTIDRTAHKLTPTTIDHIIIHPKNNPFRTAFTLPIAEGEWELKIRVIDYEPNLMLGFIRHPLPDNATQKSCGTFHGGIGGEFVLWNGQMWKGNEIKPAGTNKKCKLVGQTAAIRVNMWTKEARLFVDDEEQPGIFTNIPSPLCLGITTGFQIESQSVEVMWLKRLRGHDELQGSENAIRVLVEEMRVLKLENDELNHQLADLPIWIGTKSLQTLDRIAHKLTPTTLTQIIATPEEEPLRTAFTHPIDEGEWELKIRVNQSTFIRVGLGFLRHPLPEKATFNACGNYYSGIGGNFILSNGRMWHSAKEFKPAGTNKKCDRVGQTAAIRVNMWKREARLLVDEEEQPGIFTDIPSPLCLGITTHQQDTSIEVLWLKQRRGNDDVEQSALEGRQTLKLEHDKLKLQLAGLPIWIGTKSLQTLDTSTHKLTPTTLTQIHATTPDDPWRTAFTFPIDEGEWELQIRANDSTFSDVLLGFLLYPLSIDDTHGSCGDYNDESGGAFLLYNGRMWRSGKEYKPAGTNRWSGYDGQTTAIRVNMSTREARLFVDDEQQPGIFTDIPSPLCLAITTGFDEDDQSVDVMWLKRLRGNDDVEQSALEARRTLKLDNDQMKQQLKGLPIWIGTESLRTHNRNVHTLSPTTLTQIIVTPSSNPWRTAFTFPIDEGEWELKIRASENTFMQVSLGFLRLPLPEKAVLTCCGSYGEACGGDFDLWNGGMWHEVEVESAAKNKKCDRLGQTAAIRVNMRTRQARLLIDDVEQPGVFLQHPLPENATLKSCRAYHSGIGSDFTLWNGGMWKRGKEFKPESTNKKFTRVGQTAAIRVNMSTREARLFVDDEEQPGIFTSIPSLRNFGEKQNEFLRRDSRCRNKPDIDLHLGKLGTH</sequence>
<name>A0ABQ9XNA1_9EUKA</name>
<dbReference type="EMBL" id="JARBJD010000094">
    <property type="protein sequence ID" value="KAK2953224.1"/>
    <property type="molecule type" value="Genomic_DNA"/>
</dbReference>
<protein>
    <submittedName>
        <fullName evidence="3">Uncharacterized protein</fullName>
    </submittedName>
</protein>
<feature type="region of interest" description="Disordered" evidence="2">
    <location>
        <begin position="268"/>
        <end position="326"/>
    </location>
</feature>
<evidence type="ECO:0000313" key="4">
    <source>
        <dbReference type="Proteomes" id="UP001281761"/>
    </source>
</evidence>
<evidence type="ECO:0000313" key="3">
    <source>
        <dbReference type="EMBL" id="KAK2953224.1"/>
    </source>
</evidence>
<dbReference type="Proteomes" id="UP001281761">
    <property type="component" value="Unassembled WGS sequence"/>
</dbReference>
<gene>
    <name evidence="3" type="ORF">BLNAU_11850</name>
</gene>
<evidence type="ECO:0000256" key="1">
    <source>
        <dbReference type="SAM" id="Coils"/>
    </source>
</evidence>
<feature type="region of interest" description="Disordered" evidence="2">
    <location>
        <begin position="176"/>
        <end position="216"/>
    </location>
</feature>
<feature type="compositionally biased region" description="Basic and acidic residues" evidence="2">
    <location>
        <begin position="290"/>
        <end position="326"/>
    </location>
</feature>